<dbReference type="EMBL" id="SMOG01000003">
    <property type="protein sequence ID" value="TDF73829.1"/>
    <property type="molecule type" value="Genomic_DNA"/>
</dbReference>
<name>A0AC61QK29_9BACT</name>
<keyword evidence="2" id="KW-1185">Reference proteome</keyword>
<reference evidence="1" key="1">
    <citation type="submission" date="2019-03" db="EMBL/GenBank/DDBJ databases">
        <title>Candidatus Syntrophosphaera thermopropionivorans: a novel player in syntrophic propionate oxidation during anaerobic digestion.</title>
        <authorList>
            <person name="Dyksma S."/>
        </authorList>
    </citation>
    <scope>NUCLEOTIDE SEQUENCE</scope>
    <source>
        <strain evidence="1">W5</strain>
    </source>
</reference>
<sequence>MTNKRIGFTSSFPVEVVYAAGYTPVDLNNIFVEGNSTEYIRKAELKGFPRTICAWIKGNFAAALSANLDEVIGISQGDCSNGISLTAMLAEEGLPIYHFSFPQERTYEALNVEIRKLEEHFEVSRDEVMKVKKRLDDIRIKLITLDEWTWKEGLITGKENHYWLVNSSDFRGNPDKFEEDLTLFMEEASKRNPSMPKHRCAYLGVPPIYRDLYDRIEELDGRVIFNEVQRQFSMPYLCSDIVEQYLVYTYPYGVFARLEDILSQLNLRKIDMVISYTQSFCHLQIDNILLKKHIKIPFLNLEGDRPEELDSRTLLQLESFFEVYG</sequence>
<evidence type="ECO:0000313" key="2">
    <source>
        <dbReference type="Proteomes" id="UP000294588"/>
    </source>
</evidence>
<organism evidence="1 2">
    <name type="scientific">Candidatus Syntrophosphaera thermopropionivorans</name>
    <dbReference type="NCBI Taxonomy" id="2593015"/>
    <lineage>
        <taxon>Bacteria</taxon>
        <taxon>Pseudomonadati</taxon>
        <taxon>Candidatus Cloacimonadota</taxon>
        <taxon>Candidatus Cloacimonadia</taxon>
        <taxon>Candidatus Cloacimonadales</taxon>
        <taxon>Candidatus Cloacimonadaceae</taxon>
        <taxon>Candidatus Syntrophosphaera</taxon>
    </lineage>
</organism>
<dbReference type="Proteomes" id="UP000294588">
    <property type="component" value="Unassembled WGS sequence"/>
</dbReference>
<accession>A0AC61QK29</accession>
<proteinExistence type="predicted"/>
<comment type="caution">
    <text evidence="1">The sequence shown here is derived from an EMBL/GenBank/DDBJ whole genome shotgun (WGS) entry which is preliminary data.</text>
</comment>
<evidence type="ECO:0000313" key="1">
    <source>
        <dbReference type="EMBL" id="TDF73829.1"/>
    </source>
</evidence>
<gene>
    <name evidence="1" type="ORF">E0946_02095</name>
</gene>
<protein>
    <submittedName>
        <fullName evidence="1">2-hydroxyacyl-CoA dehydratase</fullName>
    </submittedName>
</protein>